<dbReference type="PANTHER" id="PTHR24208:SF127">
    <property type="entry name" value="LIM_HOMEOBOX PROTEIN AWH"/>
    <property type="match status" value="1"/>
</dbReference>
<proteinExistence type="predicted"/>
<dbReference type="GO" id="GO:0000981">
    <property type="term" value="F:DNA-binding transcription factor activity, RNA polymerase II-specific"/>
    <property type="evidence" value="ECO:0007669"/>
    <property type="project" value="TreeGrafter"/>
</dbReference>
<evidence type="ECO:0000313" key="15">
    <source>
        <dbReference type="EMBL" id="KAK7574476.1"/>
    </source>
</evidence>
<evidence type="ECO:0008006" key="17">
    <source>
        <dbReference type="Google" id="ProtNLM"/>
    </source>
</evidence>
<evidence type="ECO:0000256" key="5">
    <source>
        <dbReference type="ARBA" id="ARBA00023038"/>
    </source>
</evidence>
<dbReference type="EMBL" id="JBBCAQ010000037">
    <property type="protein sequence ID" value="KAK7574476.1"/>
    <property type="molecule type" value="Genomic_DNA"/>
</dbReference>
<reference evidence="15 16" key="1">
    <citation type="submission" date="2024-03" db="EMBL/GenBank/DDBJ databases">
        <title>Adaptation during the transition from Ophiocordyceps entomopathogen to insect associate is accompanied by gene loss and intensified selection.</title>
        <authorList>
            <person name="Ward C.M."/>
            <person name="Onetto C.A."/>
            <person name="Borneman A.R."/>
        </authorList>
    </citation>
    <scope>NUCLEOTIDE SEQUENCE [LARGE SCALE GENOMIC DNA]</scope>
    <source>
        <strain evidence="15">AWRI1</strain>
        <tissue evidence="15">Single Adult Female</tissue>
    </source>
</reference>
<dbReference type="SUPFAM" id="SSF46689">
    <property type="entry name" value="Homeodomain-like"/>
    <property type="match status" value="1"/>
</dbReference>
<feature type="region of interest" description="Disordered" evidence="12">
    <location>
        <begin position="66"/>
        <end position="87"/>
    </location>
</feature>
<feature type="region of interest" description="Disordered" evidence="12">
    <location>
        <begin position="235"/>
        <end position="268"/>
    </location>
</feature>
<evidence type="ECO:0000256" key="12">
    <source>
        <dbReference type="SAM" id="MobiDB-lite"/>
    </source>
</evidence>
<evidence type="ECO:0000259" key="13">
    <source>
        <dbReference type="PROSITE" id="PS50023"/>
    </source>
</evidence>
<dbReference type="GO" id="GO:0046872">
    <property type="term" value="F:metal ion binding"/>
    <property type="evidence" value="ECO:0007669"/>
    <property type="project" value="UniProtKB-KW"/>
</dbReference>
<gene>
    <name evidence="15" type="ORF">V9T40_011667</name>
</gene>
<dbReference type="GO" id="GO:0030182">
    <property type="term" value="P:neuron differentiation"/>
    <property type="evidence" value="ECO:0007669"/>
    <property type="project" value="TreeGrafter"/>
</dbReference>
<dbReference type="CDD" id="cd00086">
    <property type="entry name" value="homeodomain"/>
    <property type="match status" value="1"/>
</dbReference>
<keyword evidence="4 10" id="KW-0862">Zinc</keyword>
<dbReference type="Gene3D" id="1.10.10.60">
    <property type="entry name" value="Homeodomain-like"/>
    <property type="match status" value="1"/>
</dbReference>
<comment type="subcellular location">
    <subcellularLocation>
        <location evidence="1 9 11">Nucleus</location>
    </subcellularLocation>
</comment>
<dbReference type="SUPFAM" id="SSF57716">
    <property type="entry name" value="Glucocorticoid receptor-like (DNA-binding domain)"/>
    <property type="match status" value="1"/>
</dbReference>
<dbReference type="CDD" id="cd09379">
    <property type="entry name" value="LIM2_AWH"/>
    <property type="match status" value="1"/>
</dbReference>
<evidence type="ECO:0000256" key="6">
    <source>
        <dbReference type="ARBA" id="ARBA00023125"/>
    </source>
</evidence>
<dbReference type="Proteomes" id="UP001367676">
    <property type="component" value="Unassembled WGS sequence"/>
</dbReference>
<protein>
    <recommendedName>
        <fullName evidence="17">LIM/homeobox protein Awh</fullName>
    </recommendedName>
</protein>
<keyword evidence="7 9" id="KW-0371">Homeobox</keyword>
<organism evidence="15 16">
    <name type="scientific">Parthenolecanium corni</name>
    <dbReference type="NCBI Taxonomy" id="536013"/>
    <lineage>
        <taxon>Eukaryota</taxon>
        <taxon>Metazoa</taxon>
        <taxon>Ecdysozoa</taxon>
        <taxon>Arthropoda</taxon>
        <taxon>Hexapoda</taxon>
        <taxon>Insecta</taxon>
        <taxon>Pterygota</taxon>
        <taxon>Neoptera</taxon>
        <taxon>Paraneoptera</taxon>
        <taxon>Hemiptera</taxon>
        <taxon>Sternorrhyncha</taxon>
        <taxon>Coccoidea</taxon>
        <taxon>Coccidae</taxon>
        <taxon>Parthenolecanium</taxon>
    </lineage>
</organism>
<dbReference type="SMART" id="SM00132">
    <property type="entry name" value="LIM"/>
    <property type="match status" value="1"/>
</dbReference>
<keyword evidence="6 9" id="KW-0238">DNA-binding</keyword>
<evidence type="ECO:0000256" key="10">
    <source>
        <dbReference type="PROSITE-ProRule" id="PRU00125"/>
    </source>
</evidence>
<feature type="DNA-binding region" description="Homeobox" evidence="9">
    <location>
        <begin position="85"/>
        <end position="144"/>
    </location>
</feature>
<evidence type="ECO:0000256" key="7">
    <source>
        <dbReference type="ARBA" id="ARBA00023155"/>
    </source>
</evidence>
<keyword evidence="5 10" id="KW-0440">LIM domain</keyword>
<evidence type="ECO:0000313" key="16">
    <source>
        <dbReference type="Proteomes" id="UP001367676"/>
    </source>
</evidence>
<dbReference type="PROSITE" id="PS00478">
    <property type="entry name" value="LIM_DOMAIN_1"/>
    <property type="match status" value="1"/>
</dbReference>
<comment type="caution">
    <text evidence="15">The sequence shown here is derived from an EMBL/GenBank/DDBJ whole genome shotgun (WGS) entry which is preliminary data.</text>
</comment>
<keyword evidence="8 9" id="KW-0539">Nucleus</keyword>
<feature type="domain" description="Homeobox" evidence="14">
    <location>
        <begin position="83"/>
        <end position="143"/>
    </location>
</feature>
<dbReference type="PROSITE" id="PS50023">
    <property type="entry name" value="LIM_DOMAIN_2"/>
    <property type="match status" value="1"/>
</dbReference>
<dbReference type="GO" id="GO:0005634">
    <property type="term" value="C:nucleus"/>
    <property type="evidence" value="ECO:0007669"/>
    <property type="project" value="UniProtKB-SubCell"/>
</dbReference>
<dbReference type="Pfam" id="PF00412">
    <property type="entry name" value="LIM"/>
    <property type="match status" value="1"/>
</dbReference>
<evidence type="ECO:0000256" key="4">
    <source>
        <dbReference type="ARBA" id="ARBA00022833"/>
    </source>
</evidence>
<keyword evidence="3" id="KW-0677">Repeat</keyword>
<dbReference type="InterPro" id="IPR050453">
    <property type="entry name" value="LIM_Homeobox_TF"/>
</dbReference>
<dbReference type="FunFam" id="1.10.10.60:FF:000027">
    <property type="entry name" value="LIM/homeobox protein Lhx9"/>
    <property type="match status" value="1"/>
</dbReference>
<accession>A0AAN9T7I2</accession>
<evidence type="ECO:0000256" key="2">
    <source>
        <dbReference type="ARBA" id="ARBA00022723"/>
    </source>
</evidence>
<dbReference type="PANTHER" id="PTHR24208">
    <property type="entry name" value="LIM/HOMEOBOX PROTEIN LHX"/>
    <property type="match status" value="1"/>
</dbReference>
<evidence type="ECO:0000256" key="3">
    <source>
        <dbReference type="ARBA" id="ARBA00022737"/>
    </source>
</evidence>
<dbReference type="AlphaFoldDB" id="A0AAN9T7I2"/>
<dbReference type="GO" id="GO:0000977">
    <property type="term" value="F:RNA polymerase II transcription regulatory region sequence-specific DNA binding"/>
    <property type="evidence" value="ECO:0007669"/>
    <property type="project" value="TreeGrafter"/>
</dbReference>
<feature type="compositionally biased region" description="Low complexity" evidence="12">
    <location>
        <begin position="66"/>
        <end position="82"/>
    </location>
</feature>
<evidence type="ECO:0000256" key="11">
    <source>
        <dbReference type="RuleBase" id="RU000682"/>
    </source>
</evidence>
<evidence type="ECO:0000256" key="8">
    <source>
        <dbReference type="ARBA" id="ARBA00023242"/>
    </source>
</evidence>
<dbReference type="PROSITE" id="PS50071">
    <property type="entry name" value="HOMEOBOX_2"/>
    <property type="match status" value="1"/>
</dbReference>
<name>A0AAN9T7I2_9HEMI</name>
<dbReference type="Pfam" id="PF00046">
    <property type="entry name" value="Homeodomain"/>
    <property type="match status" value="1"/>
</dbReference>
<keyword evidence="16" id="KW-1185">Reference proteome</keyword>
<sequence>MGRKCAKCSREISKTDWVRKAKHHVYHLACFACHNCKRQLSTGEEFGLHEGQVLCKVHYQELFDGGTTSSDDGGDSQGYQSKSKTKRVRTTFTEEQLQVLQANFQLDSNPDGQDLERIAGITGLSKRVTQVWFQNSRARHKKHHSNKIKAFFYKIHKNECKVQKASGAIFNTSTLTTTERGTTIYTSAVPTDNEPVTQKNFSTTTEKEQAESSGVIFNTSTMTTTERGTTIYTSAVPTDNEPVTQKNFSTTTEKEQAEWGSLEEYLND</sequence>
<evidence type="ECO:0000256" key="1">
    <source>
        <dbReference type="ARBA" id="ARBA00004123"/>
    </source>
</evidence>
<dbReference type="Gene3D" id="2.10.110.10">
    <property type="entry name" value="Cysteine Rich Protein"/>
    <property type="match status" value="1"/>
</dbReference>
<evidence type="ECO:0000259" key="14">
    <source>
        <dbReference type="PROSITE" id="PS50071"/>
    </source>
</evidence>
<evidence type="ECO:0000256" key="9">
    <source>
        <dbReference type="PROSITE-ProRule" id="PRU00108"/>
    </source>
</evidence>
<dbReference type="SMART" id="SM00389">
    <property type="entry name" value="HOX"/>
    <property type="match status" value="1"/>
</dbReference>
<feature type="domain" description="LIM zinc-binding" evidence="13">
    <location>
        <begin position="3"/>
        <end position="65"/>
    </location>
</feature>
<dbReference type="InterPro" id="IPR009057">
    <property type="entry name" value="Homeodomain-like_sf"/>
</dbReference>
<keyword evidence="2 10" id="KW-0479">Metal-binding</keyword>
<dbReference type="InterPro" id="IPR001781">
    <property type="entry name" value="Znf_LIM"/>
</dbReference>
<dbReference type="InterPro" id="IPR001356">
    <property type="entry name" value="HD"/>
</dbReference>
<feature type="compositionally biased region" description="Polar residues" evidence="12">
    <location>
        <begin position="235"/>
        <end position="251"/>
    </location>
</feature>